<dbReference type="AlphaFoldDB" id="A0A195BFN5"/>
<evidence type="ECO:0000256" key="1">
    <source>
        <dbReference type="SAM" id="MobiDB-lite"/>
    </source>
</evidence>
<keyword evidence="2" id="KW-1133">Transmembrane helix</keyword>
<keyword evidence="2" id="KW-0472">Membrane</keyword>
<feature type="transmembrane region" description="Helical" evidence="2">
    <location>
        <begin position="24"/>
        <end position="42"/>
    </location>
</feature>
<accession>A0A195BFN5</accession>
<evidence type="ECO:0000313" key="3">
    <source>
        <dbReference type="EMBL" id="KYM83395.1"/>
    </source>
</evidence>
<feature type="region of interest" description="Disordered" evidence="1">
    <location>
        <begin position="67"/>
        <end position="86"/>
    </location>
</feature>
<sequence>MIVVCIAVATNEIAEPQGVGTSVGIGAGVIILIILGLIYLRLRKATPVKNTENVQIADQNAIESMRTSPENNLYDNPYSLSGNAYR</sequence>
<keyword evidence="4" id="KW-1185">Reference proteome</keyword>
<name>A0A195BFN5_9HYME</name>
<dbReference type="Proteomes" id="UP000078540">
    <property type="component" value="Unassembled WGS sequence"/>
</dbReference>
<protein>
    <submittedName>
        <fullName evidence="3">Uncharacterized protein</fullName>
    </submittedName>
</protein>
<proteinExistence type="predicted"/>
<dbReference type="EMBL" id="KQ976490">
    <property type="protein sequence ID" value="KYM83395.1"/>
    <property type="molecule type" value="Genomic_DNA"/>
</dbReference>
<dbReference type="STRING" id="520822.A0A195BFN5"/>
<gene>
    <name evidence="3" type="ORF">ALC53_06127</name>
</gene>
<evidence type="ECO:0000313" key="4">
    <source>
        <dbReference type="Proteomes" id="UP000078540"/>
    </source>
</evidence>
<evidence type="ECO:0000256" key="2">
    <source>
        <dbReference type="SAM" id="Phobius"/>
    </source>
</evidence>
<keyword evidence="2" id="KW-0812">Transmembrane</keyword>
<organism evidence="3 4">
    <name type="scientific">Atta colombica</name>
    <dbReference type="NCBI Taxonomy" id="520822"/>
    <lineage>
        <taxon>Eukaryota</taxon>
        <taxon>Metazoa</taxon>
        <taxon>Ecdysozoa</taxon>
        <taxon>Arthropoda</taxon>
        <taxon>Hexapoda</taxon>
        <taxon>Insecta</taxon>
        <taxon>Pterygota</taxon>
        <taxon>Neoptera</taxon>
        <taxon>Endopterygota</taxon>
        <taxon>Hymenoptera</taxon>
        <taxon>Apocrita</taxon>
        <taxon>Aculeata</taxon>
        <taxon>Formicoidea</taxon>
        <taxon>Formicidae</taxon>
        <taxon>Myrmicinae</taxon>
        <taxon>Atta</taxon>
    </lineage>
</organism>
<reference evidence="3 4" key="1">
    <citation type="submission" date="2015-09" db="EMBL/GenBank/DDBJ databases">
        <title>Atta colombica WGS genome.</title>
        <authorList>
            <person name="Nygaard S."/>
            <person name="Hu H."/>
            <person name="Boomsma J."/>
            <person name="Zhang G."/>
        </authorList>
    </citation>
    <scope>NUCLEOTIDE SEQUENCE [LARGE SCALE GENOMIC DNA]</scope>
    <source>
        <strain evidence="3">Treedump-2</strain>
        <tissue evidence="3">Whole body</tissue>
    </source>
</reference>